<dbReference type="Proteomes" id="UP000216052">
    <property type="component" value="Chromosome"/>
</dbReference>
<dbReference type="Pfam" id="PF03466">
    <property type="entry name" value="LysR_substrate"/>
    <property type="match status" value="1"/>
</dbReference>
<keyword evidence="7" id="KW-1185">Reference proteome</keyword>
<keyword evidence="2" id="KW-0805">Transcription regulation</keyword>
<proteinExistence type="inferred from homology"/>
<keyword evidence="4" id="KW-0804">Transcription</keyword>
<protein>
    <submittedName>
        <fullName evidence="6">HTH-type transcriptional regulator GltC</fullName>
    </submittedName>
</protein>
<evidence type="ECO:0000313" key="7">
    <source>
        <dbReference type="Proteomes" id="UP000216052"/>
    </source>
</evidence>
<evidence type="ECO:0000259" key="5">
    <source>
        <dbReference type="PROSITE" id="PS50931"/>
    </source>
</evidence>
<dbReference type="InterPro" id="IPR005119">
    <property type="entry name" value="LysR_subst-bd"/>
</dbReference>
<dbReference type="InterPro" id="IPR036390">
    <property type="entry name" value="WH_DNA-bd_sf"/>
</dbReference>
<evidence type="ECO:0000256" key="1">
    <source>
        <dbReference type="ARBA" id="ARBA00009437"/>
    </source>
</evidence>
<dbReference type="Pfam" id="PF00126">
    <property type="entry name" value="HTH_1"/>
    <property type="match status" value="1"/>
</dbReference>
<dbReference type="PANTHER" id="PTHR30419:SF28">
    <property type="entry name" value="HTH-TYPE TRANSCRIPTIONAL REGULATOR BSDA"/>
    <property type="match status" value="1"/>
</dbReference>
<dbReference type="Gene3D" id="3.40.190.290">
    <property type="match status" value="1"/>
</dbReference>
<keyword evidence="3" id="KW-0238">DNA-binding</keyword>
<dbReference type="Gene3D" id="1.10.10.10">
    <property type="entry name" value="Winged helix-like DNA-binding domain superfamily/Winged helix DNA-binding domain"/>
    <property type="match status" value="1"/>
</dbReference>
<dbReference type="PRINTS" id="PR00039">
    <property type="entry name" value="HTHLYSR"/>
</dbReference>
<evidence type="ECO:0000256" key="3">
    <source>
        <dbReference type="ARBA" id="ARBA00023125"/>
    </source>
</evidence>
<dbReference type="CDD" id="cd05466">
    <property type="entry name" value="PBP2_LTTR_substrate"/>
    <property type="match status" value="1"/>
</dbReference>
<dbReference type="PANTHER" id="PTHR30419">
    <property type="entry name" value="HTH-TYPE TRANSCRIPTIONAL REGULATOR YBHD"/>
    <property type="match status" value="1"/>
</dbReference>
<organism evidence="6 7">
    <name type="scientific">Sporomusa acidovorans (strain ATCC 49682 / DSM 3132 / Mol)</name>
    <dbReference type="NCBI Taxonomy" id="1123286"/>
    <lineage>
        <taxon>Bacteria</taxon>
        <taxon>Bacillati</taxon>
        <taxon>Bacillota</taxon>
        <taxon>Negativicutes</taxon>
        <taxon>Selenomonadales</taxon>
        <taxon>Sporomusaceae</taxon>
        <taxon>Sporomusa</taxon>
    </lineage>
</organism>
<evidence type="ECO:0000313" key="6">
    <source>
        <dbReference type="EMBL" id="XFO71639.1"/>
    </source>
</evidence>
<comment type="similarity">
    <text evidence="1">Belongs to the LysR transcriptional regulatory family.</text>
</comment>
<evidence type="ECO:0000256" key="4">
    <source>
        <dbReference type="ARBA" id="ARBA00023163"/>
    </source>
</evidence>
<name>A0ABZ3J0N5_SPOA4</name>
<gene>
    <name evidence="6" type="primary">gltC_2</name>
    <name evidence="6" type="ORF">SPACI_016730</name>
</gene>
<evidence type="ECO:0000256" key="2">
    <source>
        <dbReference type="ARBA" id="ARBA00023015"/>
    </source>
</evidence>
<dbReference type="InterPro" id="IPR000847">
    <property type="entry name" value="LysR_HTH_N"/>
</dbReference>
<dbReference type="SUPFAM" id="SSF46785">
    <property type="entry name" value="Winged helix' DNA-binding domain"/>
    <property type="match status" value="1"/>
</dbReference>
<accession>A0ABZ3J0N5</accession>
<dbReference type="RefSeq" id="WP_169716826.1">
    <property type="nucleotide sequence ID" value="NZ_CP155571.1"/>
</dbReference>
<reference evidence="6" key="1">
    <citation type="submission" date="2024-05" db="EMBL/GenBank/DDBJ databases">
        <title>Isolation and characterization of Sporomusa carbonis sp. nov., a carboxydotrophic hydrogenogen in the genus of Sporomusa isolated from a charcoal burning pile.</title>
        <authorList>
            <person name="Boeer T."/>
            <person name="Rosenbaum F."/>
            <person name="Eysell L."/>
            <person name="Mueller V."/>
            <person name="Daniel R."/>
            <person name="Poehlein A."/>
        </authorList>
    </citation>
    <scope>NUCLEOTIDE SEQUENCE [LARGE SCALE GENOMIC DNA]</scope>
    <source>
        <strain evidence="6">DSM 3132</strain>
    </source>
</reference>
<dbReference type="InterPro" id="IPR036388">
    <property type="entry name" value="WH-like_DNA-bd_sf"/>
</dbReference>
<dbReference type="PROSITE" id="PS50931">
    <property type="entry name" value="HTH_LYSR"/>
    <property type="match status" value="1"/>
</dbReference>
<dbReference type="SUPFAM" id="SSF53850">
    <property type="entry name" value="Periplasmic binding protein-like II"/>
    <property type="match status" value="1"/>
</dbReference>
<feature type="domain" description="HTH lysR-type" evidence="5">
    <location>
        <begin position="1"/>
        <end position="58"/>
    </location>
</feature>
<sequence length="301" mass="33606">MEMYQLRYVLSVAKYQNFSRAAAEVCVTPSSLSQQIKKLEDELGVVLFGRTTRSVHLTPAGLEFVENAKKIMLDMVETNNSMQKYVVGESGQITIGNTPALGAYGITSLIATFQRTYPKISLEFHEAECFDLYPLIYNGKIEVAFLTAFDKHKPGKFPLDAYPLVNDEIVLITSTSHPFAAKQVIDLREAAQETFICFSKSSGLFVDTIEACGAAGFKPKFGYDTQYTDTCLGLVAEGLGIAMISSRTVMAAQRKNIAIVRFTPTARRTLSVVFPKKRKLSPVLSNFKNFFIHWLQEREYA</sequence>
<dbReference type="InterPro" id="IPR050950">
    <property type="entry name" value="HTH-type_LysR_regulators"/>
</dbReference>
<dbReference type="EMBL" id="CP155571">
    <property type="protein sequence ID" value="XFO71639.1"/>
    <property type="molecule type" value="Genomic_DNA"/>
</dbReference>